<dbReference type="AlphaFoldDB" id="A0AAN6P163"/>
<dbReference type="GO" id="GO:0005875">
    <property type="term" value="C:microtubule associated complex"/>
    <property type="evidence" value="ECO:0007669"/>
    <property type="project" value="TreeGrafter"/>
</dbReference>
<feature type="binding site" evidence="8">
    <location>
        <begin position="90"/>
        <end position="97"/>
    </location>
    <ligand>
        <name>ATP</name>
        <dbReference type="ChEBI" id="CHEBI:30616"/>
    </ligand>
</feature>
<feature type="compositionally biased region" description="Polar residues" evidence="9">
    <location>
        <begin position="737"/>
        <end position="762"/>
    </location>
</feature>
<reference evidence="11" key="1">
    <citation type="journal article" date="2023" name="Mol. Phylogenet. Evol.">
        <title>Genome-scale phylogeny and comparative genomics of the fungal order Sordariales.</title>
        <authorList>
            <person name="Hensen N."/>
            <person name="Bonometti L."/>
            <person name="Westerberg I."/>
            <person name="Brannstrom I.O."/>
            <person name="Guillou S."/>
            <person name="Cros-Aarteil S."/>
            <person name="Calhoun S."/>
            <person name="Haridas S."/>
            <person name="Kuo A."/>
            <person name="Mondo S."/>
            <person name="Pangilinan J."/>
            <person name="Riley R."/>
            <person name="LaButti K."/>
            <person name="Andreopoulos B."/>
            <person name="Lipzen A."/>
            <person name="Chen C."/>
            <person name="Yan M."/>
            <person name="Daum C."/>
            <person name="Ng V."/>
            <person name="Clum A."/>
            <person name="Steindorff A."/>
            <person name="Ohm R.A."/>
            <person name="Martin F."/>
            <person name="Silar P."/>
            <person name="Natvig D.O."/>
            <person name="Lalanne C."/>
            <person name="Gautier V."/>
            <person name="Ament-Velasquez S.L."/>
            <person name="Kruys A."/>
            <person name="Hutchinson M.I."/>
            <person name="Powell A.J."/>
            <person name="Barry K."/>
            <person name="Miller A.N."/>
            <person name="Grigoriev I.V."/>
            <person name="Debuchy R."/>
            <person name="Gladieux P."/>
            <person name="Hiltunen Thoren M."/>
            <person name="Johannesson H."/>
        </authorList>
    </citation>
    <scope>NUCLEOTIDE SEQUENCE</scope>
    <source>
        <strain evidence="11">CBS 626.80</strain>
    </source>
</reference>
<comment type="function">
    <text evidence="7">Kinesin family member that is involved in spindle formation and the movements of chromosomes during mitosis and meiosis. Binds to microtubules and to DNA. Plays a role in congression of laterally attached chromosomes in NDC80-depleted cells.</text>
</comment>
<feature type="compositionally biased region" description="Polar residues" evidence="9">
    <location>
        <begin position="809"/>
        <end position="828"/>
    </location>
</feature>
<feature type="region of interest" description="Disordered" evidence="9">
    <location>
        <begin position="572"/>
        <end position="645"/>
    </location>
</feature>
<dbReference type="InterPro" id="IPR001752">
    <property type="entry name" value="Kinesin_motor_dom"/>
</dbReference>
<dbReference type="InterPro" id="IPR010994">
    <property type="entry name" value="RuvA_2-like"/>
</dbReference>
<feature type="compositionally biased region" description="Basic residues" evidence="9">
    <location>
        <begin position="790"/>
        <end position="799"/>
    </location>
</feature>
<dbReference type="InterPro" id="IPR027417">
    <property type="entry name" value="P-loop_NTPase"/>
</dbReference>
<dbReference type="PROSITE" id="PS50067">
    <property type="entry name" value="KINESIN_MOTOR_2"/>
    <property type="match status" value="1"/>
</dbReference>
<dbReference type="GO" id="GO:0005524">
    <property type="term" value="F:ATP binding"/>
    <property type="evidence" value="ECO:0007669"/>
    <property type="project" value="UniProtKB-UniRule"/>
</dbReference>
<keyword evidence="12" id="KW-1185">Reference proteome</keyword>
<evidence type="ECO:0000256" key="7">
    <source>
        <dbReference type="ARBA" id="ARBA00045288"/>
    </source>
</evidence>
<feature type="compositionally biased region" description="Acidic residues" evidence="9">
    <location>
        <begin position="764"/>
        <end position="786"/>
    </location>
</feature>
<feature type="domain" description="Kinesin motor" evidence="10">
    <location>
        <begin position="2"/>
        <end position="333"/>
    </location>
</feature>
<feature type="region of interest" description="Disordered" evidence="9">
    <location>
        <begin position="427"/>
        <end position="535"/>
    </location>
</feature>
<dbReference type="GO" id="GO:0003777">
    <property type="term" value="F:microtubule motor activity"/>
    <property type="evidence" value="ECO:0007669"/>
    <property type="project" value="InterPro"/>
</dbReference>
<evidence type="ECO:0000256" key="6">
    <source>
        <dbReference type="ARBA" id="ARBA00023175"/>
    </source>
</evidence>
<keyword evidence="2" id="KW-1017">Isopeptide bond</keyword>
<dbReference type="InterPro" id="IPR027640">
    <property type="entry name" value="Kinesin-like_fam"/>
</dbReference>
<dbReference type="EMBL" id="MU859099">
    <property type="protein sequence ID" value="KAK3953843.1"/>
    <property type="molecule type" value="Genomic_DNA"/>
</dbReference>
<feature type="compositionally biased region" description="Low complexity" evidence="9">
    <location>
        <begin position="829"/>
        <end position="847"/>
    </location>
</feature>
<accession>A0AAN6P163</accession>
<protein>
    <recommendedName>
        <fullName evidence="1">Kinesin-like protein KIF22</fullName>
    </recommendedName>
</protein>
<name>A0AAN6P163_9PEZI</name>
<dbReference type="GO" id="GO:0005874">
    <property type="term" value="C:microtubule"/>
    <property type="evidence" value="ECO:0007669"/>
    <property type="project" value="UniProtKB-KW"/>
</dbReference>
<dbReference type="PANTHER" id="PTHR47969:SF9">
    <property type="entry name" value="KINESIN-LIKE PROTEIN"/>
    <property type="match status" value="1"/>
</dbReference>
<keyword evidence="8" id="KW-0067">ATP-binding</keyword>
<gene>
    <name evidence="11" type="ORF">QBC32DRAFT_386517</name>
</gene>
<dbReference type="Proteomes" id="UP001303222">
    <property type="component" value="Unassembled WGS sequence"/>
</dbReference>
<proteinExistence type="inferred from homology"/>
<dbReference type="InterPro" id="IPR003583">
    <property type="entry name" value="Hlx-hairpin-Hlx_DNA-bd_motif"/>
</dbReference>
<feature type="region of interest" description="Disordered" evidence="9">
    <location>
        <begin position="710"/>
        <end position="866"/>
    </location>
</feature>
<dbReference type="InterPro" id="IPR036961">
    <property type="entry name" value="Kinesin_motor_dom_sf"/>
</dbReference>
<reference evidence="11" key="2">
    <citation type="submission" date="2023-06" db="EMBL/GenBank/DDBJ databases">
        <authorList>
            <consortium name="Lawrence Berkeley National Laboratory"/>
            <person name="Mondo S.J."/>
            <person name="Hensen N."/>
            <person name="Bonometti L."/>
            <person name="Westerberg I."/>
            <person name="Brannstrom I.O."/>
            <person name="Guillou S."/>
            <person name="Cros-Aarteil S."/>
            <person name="Calhoun S."/>
            <person name="Haridas S."/>
            <person name="Kuo A."/>
            <person name="Pangilinan J."/>
            <person name="Riley R."/>
            <person name="Labutti K."/>
            <person name="Andreopoulos B."/>
            <person name="Lipzen A."/>
            <person name="Chen C."/>
            <person name="Yanf M."/>
            <person name="Daum C."/>
            <person name="Ng V."/>
            <person name="Clum A."/>
            <person name="Steindorff A."/>
            <person name="Ohm R."/>
            <person name="Martin F."/>
            <person name="Silar P."/>
            <person name="Natvig D."/>
            <person name="Lalanne C."/>
            <person name="Gautier V."/>
            <person name="Ament-Velasquez S.L."/>
            <person name="Kruys A."/>
            <person name="Hutchinson M.I."/>
            <person name="Powell A.J."/>
            <person name="Barry K."/>
            <person name="Miller A.N."/>
            <person name="Grigoriev I.V."/>
            <person name="Debuchy R."/>
            <person name="Gladieux P."/>
            <person name="Thoren M.H."/>
            <person name="Johannesson H."/>
        </authorList>
    </citation>
    <scope>NUCLEOTIDE SEQUENCE</scope>
    <source>
        <strain evidence="11">CBS 626.80</strain>
    </source>
</reference>
<evidence type="ECO:0000256" key="8">
    <source>
        <dbReference type="PROSITE-ProRule" id="PRU00283"/>
    </source>
</evidence>
<evidence type="ECO:0000313" key="12">
    <source>
        <dbReference type="Proteomes" id="UP001303222"/>
    </source>
</evidence>
<dbReference type="FunFam" id="3.40.850.10:FF:000072">
    <property type="entry name" value="Kinesin family protein"/>
    <property type="match status" value="1"/>
</dbReference>
<evidence type="ECO:0000256" key="1">
    <source>
        <dbReference type="ARBA" id="ARBA00018237"/>
    </source>
</evidence>
<dbReference type="GO" id="GO:0003677">
    <property type="term" value="F:DNA binding"/>
    <property type="evidence" value="ECO:0007669"/>
    <property type="project" value="InterPro"/>
</dbReference>
<keyword evidence="4" id="KW-0493">Microtubule</keyword>
<dbReference type="GO" id="GO:0007052">
    <property type="term" value="P:mitotic spindle organization"/>
    <property type="evidence" value="ECO:0007669"/>
    <property type="project" value="TreeGrafter"/>
</dbReference>
<comment type="caution">
    <text evidence="11">The sequence shown here is derived from an EMBL/GenBank/DDBJ whole genome shotgun (WGS) entry which is preliminary data.</text>
</comment>
<dbReference type="SMART" id="SM00129">
    <property type="entry name" value="KISc"/>
    <property type="match status" value="1"/>
</dbReference>
<dbReference type="GO" id="GO:0008017">
    <property type="term" value="F:microtubule binding"/>
    <property type="evidence" value="ECO:0007669"/>
    <property type="project" value="InterPro"/>
</dbReference>
<feature type="compositionally biased region" description="Polar residues" evidence="9">
    <location>
        <begin position="442"/>
        <end position="453"/>
    </location>
</feature>
<comment type="similarity">
    <text evidence="8">Belongs to the TRAFAC class myosin-kinesin ATPase superfamily. Kinesin family.</text>
</comment>
<dbReference type="Gene3D" id="3.40.850.10">
    <property type="entry name" value="Kinesin motor domain"/>
    <property type="match status" value="1"/>
</dbReference>
<sequence length="954" mass="103391">MSVRVVARIRPLLSKELDKDVIVRAASTEEGKPTTVVKIPNPKNETEEFSYIFNSVYDQSCTQEDLFNAEVYPHIKALFQGLDVTIFAYGVTGTGKTHTMRGGMKMADRGLIPRLLSNVFRRGNKIENDSNGETRVDVHLSYYEIYNDKVYDLLEPPEVRTPMGLPLREKDGKTFVVGLTERPCDDVKDFERLYIEANNNRVTAATKLNAHSSRSHAILRVKVTQTTGDMVLESTASAIDLAGSEDNRRTDNNKDRMIESAAINKSLFVLSQCIDAISRGDKRIPYRESKMTRILSLGQNNGITIMILNLAPMRSYHLDTLSSLNVSSRAKRIEVREIENEVVYKQPHRSHSSTSFSGLTNGVLAPRQPLRPIGLGTQNSYTGSAPALARSSTDRAAASGAVIEKAETKPSKLFNVYTDRASAHKATASVGGTTRFGAGPPQANTSQIRQPLSLSGLASRRSMTDAATTSSSSSSPSAETSAIRSGLIGTGPSKLARPTGLPLPGSVSAGVSRQNSSSGSGSVHQPPLSSKPLSMSADNTPVLTLSAAQIEAMVEKKVAEILAARAAATAVLTPQTPTPSTPKSENPPPPCSNGEPPKPEISEEVQRRLEALERRIEEHSMGSNTSRSSWGRNGGGSGSGRGADDKSAGLQLLLEARKAKEAGRLEEALGMYEDALGFFPGQRKLVGKIEKLKLKLGRISREEWEVGVQLREEEEEAGGSRRQGNNGRSTTTTTTTRQDVVSRSASVNSGRQTAMTGIISSTDPDGEGEEDDDDMEADGEEETPEEAEARRRRLLKSRGRSATLGVGISSRSRQQLYSSNTEQQHTTTSASASDYDDLSNSNNSNSDPEQVEEQQLPRPEPTPRTKQLLDIVNSRDTERIKSLNGFGQKRAQDLVDHLDGTQGPSGKVRSLGELTTVPGVGVRTVERAYEGLAVAAELSQKLALKTYYDETETF</sequence>
<evidence type="ECO:0000256" key="4">
    <source>
        <dbReference type="ARBA" id="ARBA00022701"/>
    </source>
</evidence>
<dbReference type="GO" id="GO:0006281">
    <property type="term" value="P:DNA repair"/>
    <property type="evidence" value="ECO:0007669"/>
    <property type="project" value="InterPro"/>
</dbReference>
<dbReference type="SUPFAM" id="SSF47781">
    <property type="entry name" value="RuvA domain 2-like"/>
    <property type="match status" value="1"/>
</dbReference>
<feature type="compositionally biased region" description="Gly residues" evidence="9">
    <location>
        <begin position="632"/>
        <end position="641"/>
    </location>
</feature>
<evidence type="ECO:0000259" key="10">
    <source>
        <dbReference type="PROSITE" id="PS50067"/>
    </source>
</evidence>
<feature type="compositionally biased region" description="Low complexity" evidence="9">
    <location>
        <begin position="506"/>
        <end position="523"/>
    </location>
</feature>
<evidence type="ECO:0000256" key="5">
    <source>
        <dbReference type="ARBA" id="ARBA00023054"/>
    </source>
</evidence>
<dbReference type="SMART" id="SM00278">
    <property type="entry name" value="HhH1"/>
    <property type="match status" value="2"/>
</dbReference>
<keyword evidence="6 8" id="KW-0505">Motor protein</keyword>
<dbReference type="CDD" id="cd00106">
    <property type="entry name" value="KISc"/>
    <property type="match status" value="1"/>
</dbReference>
<dbReference type="GO" id="GO:0007018">
    <property type="term" value="P:microtubule-based movement"/>
    <property type="evidence" value="ECO:0007669"/>
    <property type="project" value="InterPro"/>
</dbReference>
<feature type="compositionally biased region" description="Low complexity" evidence="9">
    <location>
        <begin position="622"/>
        <end position="631"/>
    </location>
</feature>
<keyword evidence="8" id="KW-0547">Nucleotide-binding</keyword>
<feature type="compositionally biased region" description="Basic and acidic residues" evidence="9">
    <location>
        <begin position="597"/>
        <end position="620"/>
    </location>
</feature>
<evidence type="ECO:0000256" key="9">
    <source>
        <dbReference type="SAM" id="MobiDB-lite"/>
    </source>
</evidence>
<dbReference type="SUPFAM" id="SSF52540">
    <property type="entry name" value="P-loop containing nucleoside triphosphate hydrolases"/>
    <property type="match status" value="1"/>
</dbReference>
<keyword evidence="5" id="KW-0175">Coiled coil</keyword>
<dbReference type="PRINTS" id="PR00380">
    <property type="entry name" value="KINESINHEAVY"/>
</dbReference>
<dbReference type="GO" id="GO:0051231">
    <property type="term" value="P:spindle elongation"/>
    <property type="evidence" value="ECO:0007669"/>
    <property type="project" value="TreeGrafter"/>
</dbReference>
<organism evidence="11 12">
    <name type="scientific">Pseudoneurospora amorphoporcata</name>
    <dbReference type="NCBI Taxonomy" id="241081"/>
    <lineage>
        <taxon>Eukaryota</taxon>
        <taxon>Fungi</taxon>
        <taxon>Dikarya</taxon>
        <taxon>Ascomycota</taxon>
        <taxon>Pezizomycotina</taxon>
        <taxon>Sordariomycetes</taxon>
        <taxon>Sordariomycetidae</taxon>
        <taxon>Sordariales</taxon>
        <taxon>Sordariaceae</taxon>
        <taxon>Pseudoneurospora</taxon>
    </lineage>
</organism>
<feature type="compositionally biased region" description="Low complexity" evidence="9">
    <location>
        <begin position="458"/>
        <end position="485"/>
    </location>
</feature>
<evidence type="ECO:0000256" key="3">
    <source>
        <dbReference type="ARBA" id="ARBA00022553"/>
    </source>
</evidence>
<feature type="compositionally biased region" description="Low complexity" evidence="9">
    <location>
        <begin position="720"/>
        <end position="736"/>
    </location>
</feature>
<evidence type="ECO:0000256" key="2">
    <source>
        <dbReference type="ARBA" id="ARBA00022499"/>
    </source>
</evidence>
<keyword evidence="3" id="KW-0597">Phosphoprotein</keyword>
<dbReference type="Pfam" id="PF00225">
    <property type="entry name" value="Kinesin"/>
    <property type="match status" value="1"/>
</dbReference>
<dbReference type="PANTHER" id="PTHR47969">
    <property type="entry name" value="CHROMOSOME-ASSOCIATED KINESIN KIF4A-RELATED"/>
    <property type="match status" value="1"/>
</dbReference>
<evidence type="ECO:0000313" key="11">
    <source>
        <dbReference type="EMBL" id="KAK3953843.1"/>
    </source>
</evidence>
<feature type="compositionally biased region" description="Pro residues" evidence="9">
    <location>
        <begin position="576"/>
        <end position="591"/>
    </location>
</feature>